<sequence>APPSQRVQFLLGEEEDEEHKTHDIFCQMAELSSAGDEREWKETASRRHGTRKEGQGPTECYHLYKQGTCMLEMDAVTIEQIA</sequence>
<protein>
    <submittedName>
        <fullName evidence="2">Uncharacterized protein</fullName>
    </submittedName>
</protein>
<evidence type="ECO:0000313" key="3">
    <source>
        <dbReference type="Proteomes" id="UP000678393"/>
    </source>
</evidence>
<name>A0A8S3Z0D2_9EUPU</name>
<evidence type="ECO:0000256" key="1">
    <source>
        <dbReference type="SAM" id="MobiDB-lite"/>
    </source>
</evidence>
<proteinExistence type="predicted"/>
<dbReference type="OrthoDB" id="1735926at2759"/>
<dbReference type="EMBL" id="CAJHNH020001358">
    <property type="protein sequence ID" value="CAG5122764.1"/>
    <property type="molecule type" value="Genomic_DNA"/>
</dbReference>
<dbReference type="Proteomes" id="UP000678393">
    <property type="component" value="Unassembled WGS sequence"/>
</dbReference>
<dbReference type="AlphaFoldDB" id="A0A8S3Z0D2"/>
<gene>
    <name evidence="2" type="ORF">CUNI_LOCUS8322</name>
</gene>
<organism evidence="2 3">
    <name type="scientific">Candidula unifasciata</name>
    <dbReference type="NCBI Taxonomy" id="100452"/>
    <lineage>
        <taxon>Eukaryota</taxon>
        <taxon>Metazoa</taxon>
        <taxon>Spiralia</taxon>
        <taxon>Lophotrochozoa</taxon>
        <taxon>Mollusca</taxon>
        <taxon>Gastropoda</taxon>
        <taxon>Heterobranchia</taxon>
        <taxon>Euthyneura</taxon>
        <taxon>Panpulmonata</taxon>
        <taxon>Eupulmonata</taxon>
        <taxon>Stylommatophora</taxon>
        <taxon>Helicina</taxon>
        <taxon>Helicoidea</taxon>
        <taxon>Geomitridae</taxon>
        <taxon>Candidula</taxon>
    </lineage>
</organism>
<feature type="non-terminal residue" evidence="2">
    <location>
        <position position="82"/>
    </location>
</feature>
<feature type="compositionally biased region" description="Basic and acidic residues" evidence="1">
    <location>
        <begin position="35"/>
        <end position="45"/>
    </location>
</feature>
<feature type="region of interest" description="Disordered" evidence="1">
    <location>
        <begin position="35"/>
        <end position="57"/>
    </location>
</feature>
<comment type="caution">
    <text evidence="2">The sequence shown here is derived from an EMBL/GenBank/DDBJ whole genome shotgun (WGS) entry which is preliminary data.</text>
</comment>
<accession>A0A8S3Z0D2</accession>
<feature type="non-terminal residue" evidence="2">
    <location>
        <position position="1"/>
    </location>
</feature>
<keyword evidence="3" id="KW-1185">Reference proteome</keyword>
<evidence type="ECO:0000313" key="2">
    <source>
        <dbReference type="EMBL" id="CAG5122764.1"/>
    </source>
</evidence>
<reference evidence="2" key="1">
    <citation type="submission" date="2021-04" db="EMBL/GenBank/DDBJ databases">
        <authorList>
            <consortium name="Molecular Ecology Group"/>
        </authorList>
    </citation>
    <scope>NUCLEOTIDE SEQUENCE</scope>
</reference>